<dbReference type="GO" id="GO:0009097">
    <property type="term" value="P:isoleucine biosynthetic process"/>
    <property type="evidence" value="ECO:0007669"/>
    <property type="project" value="UniProtKB-UniPathway"/>
</dbReference>
<reference evidence="18 19" key="1">
    <citation type="submission" date="2010-10" db="EMBL/GenBank/DDBJ databases">
        <authorList>
            <consortium name="The Broad Institute Genome Sequencing Platform"/>
            <person name="Ward D."/>
            <person name="Earl A."/>
            <person name="Feldgarden M."/>
            <person name="Young S.K."/>
            <person name="Gargeya S."/>
            <person name="Zeng Q."/>
            <person name="Alvarado L."/>
            <person name="Berlin A."/>
            <person name="Bochicchio J."/>
            <person name="Chapman S.B."/>
            <person name="Chen Z."/>
            <person name="Freedman E."/>
            <person name="Gellesch M."/>
            <person name="Goldberg J."/>
            <person name="Griggs A."/>
            <person name="Gujja S."/>
            <person name="Heilman E."/>
            <person name="Heiman D."/>
            <person name="Howarth C."/>
            <person name="Mehta T."/>
            <person name="Neiman D."/>
            <person name="Pearson M."/>
            <person name="Roberts A."/>
            <person name="Saif S."/>
            <person name="Shea T."/>
            <person name="Shenoy N."/>
            <person name="Sisk P."/>
            <person name="Stolte C."/>
            <person name="Sykes S."/>
            <person name="White J."/>
            <person name="Yandava C."/>
            <person name="Allen-Vercoe E."/>
            <person name="Sibley C."/>
            <person name="Ambrose C.E."/>
            <person name="Strauss J."/>
            <person name="Daigneault M."/>
            <person name="Haas B."/>
            <person name="Nusbaum C."/>
            <person name="Birren B."/>
        </authorList>
    </citation>
    <scope>NUCLEOTIDE SEQUENCE [LARGE SCALE GENOMIC DNA]</scope>
    <source>
        <strain evidence="18 19">3_1_6</strain>
    </source>
</reference>
<dbReference type="FunFam" id="3.40.50.1220:FF:000008">
    <property type="entry name" value="Acetolactate synthase"/>
    <property type="match status" value="1"/>
</dbReference>
<evidence type="ECO:0000256" key="11">
    <source>
        <dbReference type="ARBA" id="ARBA00023052"/>
    </source>
</evidence>
<evidence type="ECO:0000259" key="15">
    <source>
        <dbReference type="Pfam" id="PF00205"/>
    </source>
</evidence>
<evidence type="ECO:0000256" key="3">
    <source>
        <dbReference type="ARBA" id="ARBA00007812"/>
    </source>
</evidence>
<dbReference type="InterPro" id="IPR045229">
    <property type="entry name" value="TPP_enz"/>
</dbReference>
<evidence type="ECO:0000256" key="13">
    <source>
        <dbReference type="ARBA" id="ARBA00048670"/>
    </source>
</evidence>
<reference evidence="18 19" key="2">
    <citation type="submission" date="2013-04" db="EMBL/GenBank/DDBJ databases">
        <title>The Genome Sequence of Bilophila wadsworthia 3_1_6.</title>
        <authorList>
            <consortium name="The Broad Institute Genomics Platform"/>
            <person name="Earl A."/>
            <person name="Ward D."/>
            <person name="Feldgarden M."/>
            <person name="Gevers D."/>
            <person name="Sibley C."/>
            <person name="Strauss J."/>
            <person name="Allen-Vercoe E."/>
            <person name="Walker B."/>
            <person name="Young S."/>
            <person name="Zeng Q."/>
            <person name="Gargeya S."/>
            <person name="Fitzgerald M."/>
            <person name="Haas B."/>
            <person name="Abouelleil A."/>
            <person name="Allen A.W."/>
            <person name="Alvarado L."/>
            <person name="Arachchi H.M."/>
            <person name="Berlin A.M."/>
            <person name="Chapman S.B."/>
            <person name="Gainer-Dewar J."/>
            <person name="Goldberg J."/>
            <person name="Griggs A."/>
            <person name="Gujja S."/>
            <person name="Hansen M."/>
            <person name="Howarth C."/>
            <person name="Imamovic A."/>
            <person name="Ireland A."/>
            <person name="Larimer J."/>
            <person name="McCowan C."/>
            <person name="Murphy C."/>
            <person name="Pearson M."/>
            <person name="Poon T.W."/>
            <person name="Priest M."/>
            <person name="Roberts A."/>
            <person name="Saif S."/>
            <person name="Shea T."/>
            <person name="Sisk P."/>
            <person name="Sykes S."/>
            <person name="Wortman J."/>
            <person name="Nusbaum C."/>
            <person name="Birren B."/>
        </authorList>
    </citation>
    <scope>NUCLEOTIDE SEQUENCE [LARGE SCALE GENOMIC DNA]</scope>
    <source>
        <strain evidence="18 19">3_1_6</strain>
    </source>
</reference>
<dbReference type="Gene3D" id="3.40.50.970">
    <property type="match status" value="2"/>
</dbReference>
<evidence type="ECO:0000256" key="2">
    <source>
        <dbReference type="ARBA" id="ARBA00005025"/>
    </source>
</evidence>
<evidence type="ECO:0000256" key="7">
    <source>
        <dbReference type="ARBA" id="ARBA00022679"/>
    </source>
</evidence>
<dbReference type="UniPathway" id="UPA00047">
    <property type="reaction ID" value="UER00055"/>
</dbReference>
<dbReference type="GeneID" id="78086598"/>
<dbReference type="GO" id="GO:0030976">
    <property type="term" value="F:thiamine pyrophosphate binding"/>
    <property type="evidence" value="ECO:0007669"/>
    <property type="project" value="UniProtKB-UniRule"/>
</dbReference>
<dbReference type="GO" id="GO:0005948">
    <property type="term" value="C:acetolactate synthase complex"/>
    <property type="evidence" value="ECO:0007669"/>
    <property type="project" value="TreeGrafter"/>
</dbReference>
<dbReference type="RefSeq" id="WP_005026704.1">
    <property type="nucleotide sequence ID" value="NZ_KE150238.1"/>
</dbReference>
<keyword evidence="8 14" id="KW-0479">Metal-binding</keyword>
<dbReference type="InterPro" id="IPR029035">
    <property type="entry name" value="DHS-like_NAD/FAD-binding_dom"/>
</dbReference>
<evidence type="ECO:0000256" key="14">
    <source>
        <dbReference type="RuleBase" id="RU003591"/>
    </source>
</evidence>
<feature type="domain" description="Thiamine pyrophosphate enzyme TPP-binding" evidence="16">
    <location>
        <begin position="392"/>
        <end position="539"/>
    </location>
</feature>
<dbReference type="CDD" id="cd02015">
    <property type="entry name" value="TPP_AHAS"/>
    <property type="match status" value="1"/>
</dbReference>
<keyword evidence="7 14" id="KW-0808">Transferase</keyword>
<evidence type="ECO:0000256" key="12">
    <source>
        <dbReference type="ARBA" id="ARBA00023304"/>
    </source>
</evidence>
<dbReference type="Pfam" id="PF02776">
    <property type="entry name" value="TPP_enzyme_N"/>
    <property type="match status" value="1"/>
</dbReference>
<keyword evidence="12 14" id="KW-0100">Branched-chain amino acid biosynthesis</keyword>
<proteinExistence type="inferred from homology"/>
<evidence type="ECO:0000313" key="18">
    <source>
        <dbReference type="EMBL" id="EFV44738.1"/>
    </source>
</evidence>
<gene>
    <name evidence="18" type="ORF">HMPREF0179_01476</name>
</gene>
<comment type="catalytic activity">
    <reaction evidence="13 14">
        <text>2 pyruvate + H(+) = (2S)-2-acetolactate + CO2</text>
        <dbReference type="Rhea" id="RHEA:25249"/>
        <dbReference type="ChEBI" id="CHEBI:15361"/>
        <dbReference type="ChEBI" id="CHEBI:15378"/>
        <dbReference type="ChEBI" id="CHEBI:16526"/>
        <dbReference type="ChEBI" id="CHEBI:58476"/>
        <dbReference type="EC" id="2.2.1.6"/>
    </reaction>
</comment>
<evidence type="ECO:0000256" key="1">
    <source>
        <dbReference type="ARBA" id="ARBA00004974"/>
    </source>
</evidence>
<dbReference type="GO" id="GO:0003984">
    <property type="term" value="F:acetolactate synthase activity"/>
    <property type="evidence" value="ECO:0007669"/>
    <property type="project" value="UniProtKB-EC"/>
</dbReference>
<comment type="pathway">
    <text evidence="1 14">Amino-acid biosynthesis; L-isoleucine biosynthesis; L-isoleucine from 2-oxobutanoate: step 1/4.</text>
</comment>
<comment type="similarity">
    <text evidence="3 14">Belongs to the TPP enzyme family.</text>
</comment>
<dbReference type="InterPro" id="IPR012846">
    <property type="entry name" value="Acetolactate_synth_lsu"/>
</dbReference>
<dbReference type="STRING" id="563192.HMPREF0179_01476"/>
<dbReference type="eggNOG" id="COG0028">
    <property type="taxonomic scope" value="Bacteria"/>
</dbReference>
<dbReference type="GO" id="GO:0009099">
    <property type="term" value="P:L-valine biosynthetic process"/>
    <property type="evidence" value="ECO:0007669"/>
    <property type="project" value="UniProtKB-UniPathway"/>
</dbReference>
<feature type="domain" description="Thiamine pyrophosphate enzyme central" evidence="15">
    <location>
        <begin position="194"/>
        <end position="328"/>
    </location>
</feature>
<dbReference type="FunFam" id="3.40.50.970:FF:000007">
    <property type="entry name" value="Acetolactate synthase"/>
    <property type="match status" value="1"/>
</dbReference>
<dbReference type="AlphaFoldDB" id="E5Y5L3"/>
<dbReference type="InterPro" id="IPR011766">
    <property type="entry name" value="TPP_enzyme_TPP-bd"/>
</dbReference>
<keyword evidence="9" id="KW-0274">FAD</keyword>
<keyword evidence="11 14" id="KW-0786">Thiamine pyrophosphate</keyword>
<dbReference type="InterPro" id="IPR000399">
    <property type="entry name" value="TPP-bd_CS"/>
</dbReference>
<dbReference type="HOGENOM" id="CLU_013748_1_2_7"/>
<protein>
    <recommendedName>
        <fullName evidence="4 14">Acetolactate synthase</fullName>
        <ecNumber evidence="4 14">2.2.1.6</ecNumber>
    </recommendedName>
</protein>
<dbReference type="GO" id="GO:0000287">
    <property type="term" value="F:magnesium ion binding"/>
    <property type="evidence" value="ECO:0007669"/>
    <property type="project" value="UniProtKB-UniRule"/>
</dbReference>
<dbReference type="PROSITE" id="PS00187">
    <property type="entry name" value="TPP_ENZYMES"/>
    <property type="match status" value="1"/>
</dbReference>
<dbReference type="UniPathway" id="UPA00049">
    <property type="reaction ID" value="UER00059"/>
</dbReference>
<evidence type="ECO:0000256" key="8">
    <source>
        <dbReference type="ARBA" id="ARBA00022723"/>
    </source>
</evidence>
<dbReference type="InterPro" id="IPR012000">
    <property type="entry name" value="Thiamin_PyroP_enz_cen_dom"/>
</dbReference>
<dbReference type="InterPro" id="IPR012001">
    <property type="entry name" value="Thiamin_PyroP_enz_TPP-bd_dom"/>
</dbReference>
<evidence type="ECO:0000256" key="9">
    <source>
        <dbReference type="ARBA" id="ARBA00022827"/>
    </source>
</evidence>
<dbReference type="Pfam" id="PF00205">
    <property type="entry name" value="TPP_enzyme_M"/>
    <property type="match status" value="1"/>
</dbReference>
<comment type="cofactor">
    <cofactor evidence="14">
        <name>Mg(2+)</name>
        <dbReference type="ChEBI" id="CHEBI:18420"/>
    </cofactor>
    <text evidence="14">Binds 1 Mg(2+) ion per subunit.</text>
</comment>
<dbReference type="GO" id="GO:0050660">
    <property type="term" value="F:flavin adenine dinucleotide binding"/>
    <property type="evidence" value="ECO:0007669"/>
    <property type="project" value="InterPro"/>
</dbReference>
<evidence type="ECO:0000256" key="5">
    <source>
        <dbReference type="ARBA" id="ARBA00022605"/>
    </source>
</evidence>
<dbReference type="SUPFAM" id="SSF52467">
    <property type="entry name" value="DHS-like NAD/FAD-binding domain"/>
    <property type="match status" value="1"/>
</dbReference>
<comment type="pathway">
    <text evidence="2 14">Amino-acid biosynthesis; L-valine biosynthesis; L-valine from pyruvate: step 1/4.</text>
</comment>
<sequence length="563" mass="61343">MLCTGARILLESLKREGVDLFFGYPGGAVIDIYDELSNHPDLRHILVRHEQGAVHAADGYARACGKVGVCLATSGPGATNTVTGIATAYSDSIPMVIFTGQVSTPLIGNDAFQEVDIIGITRPCTKHNFLVKDVKDLAETVRKAFYLARSGRPGPVLVDIPKNIQQASCEFVWPEDVVMRSYCPTFRANLNQLRRAMDVLVTSRKPLIVAGGGVIMANAAEELCTLAHLMHAPVCSTLMGLGAFPGDDPLWIGMLGMHGTFAANRAVTQADVILAVGARFDDRVTGKLSQFAPNARIVHIDIDPTTLRKNVRVEVPVVSDALSALQGLRSILESGHAQKDWAGDHADWMGQVLEWQKEHPLSWAKGDVLKPQQVVERMYEITKGEAIITTEVGQNQMWAAQFYKYHKPRTYLTSGGLGTMGYGLPAAIGAQMAFPDRLVVDVAGDGSIQMNIQELMTAVENGLPVKILILNNRHLGMVRQWQELFYDANYVATDMKGQPDFVKLADAYGAEGYRITTEEELEELLPKALASPRTAVIDVLVDREENVSPIVPAGASLDEMLIV</sequence>
<evidence type="ECO:0000259" key="16">
    <source>
        <dbReference type="Pfam" id="PF02775"/>
    </source>
</evidence>
<keyword evidence="10 14" id="KW-0460">Magnesium</keyword>
<organism evidence="18 19">
    <name type="scientific">Bilophila wadsworthia (strain 3_1_6)</name>
    <dbReference type="NCBI Taxonomy" id="563192"/>
    <lineage>
        <taxon>Bacteria</taxon>
        <taxon>Pseudomonadati</taxon>
        <taxon>Thermodesulfobacteriota</taxon>
        <taxon>Desulfovibrionia</taxon>
        <taxon>Desulfovibrionales</taxon>
        <taxon>Desulfovibrionaceae</taxon>
        <taxon>Bilophila</taxon>
    </lineage>
</organism>
<evidence type="ECO:0000256" key="4">
    <source>
        <dbReference type="ARBA" id="ARBA00013145"/>
    </source>
</evidence>
<dbReference type="FunFam" id="3.40.50.970:FF:000016">
    <property type="entry name" value="Acetolactate synthase"/>
    <property type="match status" value="1"/>
</dbReference>
<accession>E5Y5L3</accession>
<dbReference type="Proteomes" id="UP000006034">
    <property type="component" value="Unassembled WGS sequence"/>
</dbReference>
<dbReference type="EC" id="2.2.1.6" evidence="4 14"/>
<keyword evidence="6" id="KW-0285">Flavoprotein</keyword>
<evidence type="ECO:0000259" key="17">
    <source>
        <dbReference type="Pfam" id="PF02776"/>
    </source>
</evidence>
<dbReference type="PANTHER" id="PTHR18968">
    <property type="entry name" value="THIAMINE PYROPHOSPHATE ENZYMES"/>
    <property type="match status" value="1"/>
</dbReference>
<dbReference type="CDD" id="cd07035">
    <property type="entry name" value="TPP_PYR_POX_like"/>
    <property type="match status" value="1"/>
</dbReference>
<keyword evidence="5 14" id="KW-0028">Amino-acid biosynthesis</keyword>
<evidence type="ECO:0000256" key="6">
    <source>
        <dbReference type="ARBA" id="ARBA00022630"/>
    </source>
</evidence>
<evidence type="ECO:0000256" key="10">
    <source>
        <dbReference type="ARBA" id="ARBA00022842"/>
    </source>
</evidence>
<comment type="cofactor">
    <cofactor evidence="14">
        <name>thiamine diphosphate</name>
        <dbReference type="ChEBI" id="CHEBI:58937"/>
    </cofactor>
    <text evidence="14">Binds 1 thiamine pyrophosphate per subunit.</text>
</comment>
<dbReference type="NCBIfam" id="TIGR00118">
    <property type="entry name" value="acolac_lg"/>
    <property type="match status" value="1"/>
</dbReference>
<dbReference type="Gene3D" id="3.40.50.1220">
    <property type="entry name" value="TPP-binding domain"/>
    <property type="match status" value="1"/>
</dbReference>
<feature type="domain" description="Thiamine pyrophosphate enzyme N-terminal TPP-binding" evidence="17">
    <location>
        <begin position="4"/>
        <end position="118"/>
    </location>
</feature>
<comment type="caution">
    <text evidence="18">The sequence shown here is derived from an EMBL/GenBank/DDBJ whole genome shotgun (WGS) entry which is preliminary data.</text>
</comment>
<dbReference type="Pfam" id="PF02775">
    <property type="entry name" value="TPP_enzyme_C"/>
    <property type="match status" value="1"/>
</dbReference>
<dbReference type="EMBL" id="ADCP02000001">
    <property type="protein sequence ID" value="EFV44738.1"/>
    <property type="molecule type" value="Genomic_DNA"/>
</dbReference>
<dbReference type="InterPro" id="IPR039368">
    <property type="entry name" value="AHAS_TPP"/>
</dbReference>
<dbReference type="OrthoDB" id="2254214at2"/>
<dbReference type="SUPFAM" id="SSF52518">
    <property type="entry name" value="Thiamin diphosphate-binding fold (THDP-binding)"/>
    <property type="match status" value="2"/>
</dbReference>
<evidence type="ECO:0000313" key="19">
    <source>
        <dbReference type="Proteomes" id="UP000006034"/>
    </source>
</evidence>
<name>E5Y5L3_BILW3</name>
<dbReference type="PANTHER" id="PTHR18968:SF13">
    <property type="entry name" value="ACETOLACTATE SYNTHASE CATALYTIC SUBUNIT, MITOCHONDRIAL"/>
    <property type="match status" value="1"/>
</dbReference>
<dbReference type="InterPro" id="IPR029061">
    <property type="entry name" value="THDP-binding"/>
</dbReference>
<keyword evidence="19" id="KW-1185">Reference proteome</keyword>